<evidence type="ECO:0000256" key="2">
    <source>
        <dbReference type="ARBA" id="ARBA00009370"/>
    </source>
</evidence>
<protein>
    <recommendedName>
        <fullName evidence="4 6">Signal peptidase I</fullName>
        <ecNumber evidence="3 6">3.4.21.89</ecNumber>
    </recommendedName>
</protein>
<feature type="transmembrane region" description="Helical" evidence="6">
    <location>
        <begin position="107"/>
        <end position="127"/>
    </location>
</feature>
<comment type="catalytic activity">
    <reaction evidence="1 6">
        <text>Cleavage of hydrophobic, N-terminal signal or leader sequences from secreted and periplasmic proteins.</text>
        <dbReference type="EC" id="3.4.21.89"/>
    </reaction>
</comment>
<keyword evidence="6" id="KW-1133">Transmembrane helix</keyword>
<dbReference type="InterPro" id="IPR019533">
    <property type="entry name" value="Peptidase_S26"/>
</dbReference>
<comment type="caution">
    <text evidence="6">Lacks conserved residue(s) required for the propagation of feature annotation.</text>
</comment>
<dbReference type="PANTHER" id="PTHR43390">
    <property type="entry name" value="SIGNAL PEPTIDASE I"/>
    <property type="match status" value="1"/>
</dbReference>
<comment type="caution">
    <text evidence="8">The sequence shown here is derived from an EMBL/GenBank/DDBJ whole genome shotgun (WGS) entry which is preliminary data.</text>
</comment>
<proteinExistence type="inferred from homology"/>
<dbReference type="CDD" id="cd06530">
    <property type="entry name" value="S26_SPase_I"/>
    <property type="match status" value="1"/>
</dbReference>
<feature type="transmembrane region" description="Helical" evidence="6">
    <location>
        <begin position="70"/>
        <end position="87"/>
    </location>
</feature>
<dbReference type="GO" id="GO:0004252">
    <property type="term" value="F:serine-type endopeptidase activity"/>
    <property type="evidence" value="ECO:0007669"/>
    <property type="project" value="InterPro"/>
</dbReference>
<comment type="similarity">
    <text evidence="2 6">Belongs to the peptidase S26 family.</text>
</comment>
<dbReference type="Gene3D" id="2.10.109.10">
    <property type="entry name" value="Umud Fragment, subunit A"/>
    <property type="match status" value="1"/>
</dbReference>
<dbReference type="GO" id="GO:0006465">
    <property type="term" value="P:signal peptide processing"/>
    <property type="evidence" value="ECO:0007669"/>
    <property type="project" value="InterPro"/>
</dbReference>
<evidence type="ECO:0000256" key="3">
    <source>
        <dbReference type="ARBA" id="ARBA00013208"/>
    </source>
</evidence>
<comment type="subcellular location">
    <subcellularLocation>
        <location evidence="6">Membrane</location>
        <topology evidence="6">Single-pass type II membrane protein</topology>
    </subcellularLocation>
</comment>
<dbReference type="AlphaFoldDB" id="A0A4S8F2P1"/>
<dbReference type="EC" id="3.4.21.89" evidence="3 6"/>
<dbReference type="InterPro" id="IPR036286">
    <property type="entry name" value="LexA/Signal_pep-like_sf"/>
</dbReference>
<evidence type="ECO:0000256" key="4">
    <source>
        <dbReference type="ARBA" id="ARBA00019232"/>
    </source>
</evidence>
<reference evidence="8 9" key="1">
    <citation type="journal article" date="2015" name="Antonie Van Leeuwenhoek">
        <title>Lampropedia puyangensis sp. nov., isolated from symptomatic bark of Populus ? euramericana canker and emended description of Lampropedia hyalina (Ehrenberg 1832) Lee et al. 2004.</title>
        <authorList>
            <person name="Li Y."/>
            <person name="Wang T."/>
            <person name="Piao C.G."/>
            <person name="Wang L.F."/>
            <person name="Tian G.Z."/>
            <person name="Zhu T.H."/>
            <person name="Guo M.W."/>
        </authorList>
    </citation>
    <scope>NUCLEOTIDE SEQUENCE [LARGE SCALE GENOMIC DNA]</scope>
    <source>
        <strain evidence="8 9">2-bin</strain>
    </source>
</reference>
<evidence type="ECO:0000256" key="6">
    <source>
        <dbReference type="RuleBase" id="RU362042"/>
    </source>
</evidence>
<dbReference type="Proteomes" id="UP000308917">
    <property type="component" value="Unassembled WGS sequence"/>
</dbReference>
<dbReference type="InterPro" id="IPR000223">
    <property type="entry name" value="Pept_S26A_signal_pept_1"/>
</dbReference>
<evidence type="ECO:0000313" key="9">
    <source>
        <dbReference type="Proteomes" id="UP000308917"/>
    </source>
</evidence>
<sequence length="326" mass="36665">MCNLGFETTIQPRPHMNTYPKTWIATVLGFIAPPIGMLYVGQRKWASIYFIAVLAIGLIYGLYLSAASPLAPVIPLLFHGLCALHAARLAHRTRRAALQRPTYSRWYVLLAVAAGLFLLFFGVRSFFVESFRIPSGSMLPSIAPHSSVIVQKWGYGNYGTYGITLSRTPISAVLERGSIVVFEFPPKRSVPLIARLVGLPGDTIRYEHKQLIINNQPIPQKIHQQAYFDYTSMQSLSVRSEDLMGVTHDILINEDMQRSPPQPLDFPYRNQCTFETDRLTCTVPADHYFMLGDHRDNSYDSRVWGFVPADHLVGKALWVVPPIGSQ</sequence>
<feature type="transmembrane region" description="Helical" evidence="6">
    <location>
        <begin position="47"/>
        <end position="64"/>
    </location>
</feature>
<dbReference type="SUPFAM" id="SSF51306">
    <property type="entry name" value="LexA/Signal peptidase"/>
    <property type="match status" value="1"/>
</dbReference>
<dbReference type="EMBL" id="STFG01000014">
    <property type="protein sequence ID" value="THT99391.1"/>
    <property type="molecule type" value="Genomic_DNA"/>
</dbReference>
<dbReference type="GO" id="GO:0009003">
    <property type="term" value="F:signal peptidase activity"/>
    <property type="evidence" value="ECO:0007669"/>
    <property type="project" value="UniProtKB-EC"/>
</dbReference>
<keyword evidence="6" id="KW-0472">Membrane</keyword>
<evidence type="ECO:0000313" key="8">
    <source>
        <dbReference type="EMBL" id="THT99391.1"/>
    </source>
</evidence>
<feature type="transmembrane region" description="Helical" evidence="6">
    <location>
        <begin position="22"/>
        <end position="40"/>
    </location>
</feature>
<keyword evidence="9" id="KW-1185">Reference proteome</keyword>
<dbReference type="Pfam" id="PF10502">
    <property type="entry name" value="Peptidase_S26"/>
    <property type="match status" value="1"/>
</dbReference>
<keyword evidence="6" id="KW-0645">Protease</keyword>
<keyword evidence="6" id="KW-0812">Transmembrane</keyword>
<keyword evidence="5 6" id="KW-0378">Hydrolase</keyword>
<evidence type="ECO:0000259" key="7">
    <source>
        <dbReference type="Pfam" id="PF10502"/>
    </source>
</evidence>
<dbReference type="GO" id="GO:0016020">
    <property type="term" value="C:membrane"/>
    <property type="evidence" value="ECO:0007669"/>
    <property type="project" value="UniProtKB-SubCell"/>
</dbReference>
<evidence type="ECO:0000256" key="1">
    <source>
        <dbReference type="ARBA" id="ARBA00000677"/>
    </source>
</evidence>
<dbReference type="PANTHER" id="PTHR43390:SF1">
    <property type="entry name" value="CHLOROPLAST PROCESSING PEPTIDASE"/>
    <property type="match status" value="1"/>
</dbReference>
<name>A0A4S8F2P1_9BURK</name>
<organism evidence="8 9">
    <name type="scientific">Lampropedia puyangensis</name>
    <dbReference type="NCBI Taxonomy" id="1330072"/>
    <lineage>
        <taxon>Bacteria</taxon>
        <taxon>Pseudomonadati</taxon>
        <taxon>Pseudomonadota</taxon>
        <taxon>Betaproteobacteria</taxon>
        <taxon>Burkholderiales</taxon>
        <taxon>Comamonadaceae</taxon>
        <taxon>Lampropedia</taxon>
    </lineage>
</organism>
<feature type="domain" description="Peptidase S26" evidence="7">
    <location>
        <begin position="110"/>
        <end position="319"/>
    </location>
</feature>
<dbReference type="PROSITE" id="PS00761">
    <property type="entry name" value="SPASE_I_3"/>
    <property type="match status" value="1"/>
</dbReference>
<dbReference type="InterPro" id="IPR019758">
    <property type="entry name" value="Pept_S26A_signal_pept_1_CS"/>
</dbReference>
<dbReference type="PRINTS" id="PR00727">
    <property type="entry name" value="LEADERPTASE"/>
</dbReference>
<dbReference type="NCBIfam" id="TIGR02227">
    <property type="entry name" value="sigpep_I_bact"/>
    <property type="match status" value="1"/>
</dbReference>
<accession>A0A4S8F2P1</accession>
<evidence type="ECO:0000256" key="5">
    <source>
        <dbReference type="ARBA" id="ARBA00022801"/>
    </source>
</evidence>
<gene>
    <name evidence="8" type="primary">lepB</name>
    <name evidence="8" type="ORF">E9531_12515</name>
</gene>